<proteinExistence type="predicted"/>
<name>A0A5C7SW96_THASP</name>
<evidence type="ECO:0000313" key="3">
    <source>
        <dbReference type="Proteomes" id="UP000321192"/>
    </source>
</evidence>
<protein>
    <recommendedName>
        <fullName evidence="4">TonB family protein</fullName>
    </recommendedName>
</protein>
<gene>
    <name evidence="2" type="ORF">E6Q80_06640</name>
</gene>
<feature type="compositionally biased region" description="Basic and acidic residues" evidence="1">
    <location>
        <begin position="145"/>
        <end position="175"/>
    </location>
</feature>
<dbReference type="Proteomes" id="UP000321192">
    <property type="component" value="Unassembled WGS sequence"/>
</dbReference>
<dbReference type="RefSeq" id="WP_276657748.1">
    <property type="nucleotide sequence ID" value="NZ_SSFD01000092.1"/>
</dbReference>
<evidence type="ECO:0008006" key="4">
    <source>
        <dbReference type="Google" id="ProtNLM"/>
    </source>
</evidence>
<dbReference type="AlphaFoldDB" id="A0A5C7SW96"/>
<accession>A0A5C7SW96</accession>
<organism evidence="2 3">
    <name type="scientific">Thauera aminoaromatica</name>
    <dbReference type="NCBI Taxonomy" id="164330"/>
    <lineage>
        <taxon>Bacteria</taxon>
        <taxon>Pseudomonadati</taxon>
        <taxon>Pseudomonadota</taxon>
        <taxon>Betaproteobacteria</taxon>
        <taxon>Rhodocyclales</taxon>
        <taxon>Zoogloeaceae</taxon>
        <taxon>Thauera</taxon>
    </lineage>
</organism>
<feature type="region of interest" description="Disordered" evidence="1">
    <location>
        <begin position="145"/>
        <end position="177"/>
    </location>
</feature>
<feature type="region of interest" description="Disordered" evidence="1">
    <location>
        <begin position="37"/>
        <end position="108"/>
    </location>
</feature>
<comment type="caution">
    <text evidence="2">The sequence shown here is derived from an EMBL/GenBank/DDBJ whole genome shotgun (WGS) entry which is preliminary data.</text>
</comment>
<feature type="compositionally biased region" description="Basic and acidic residues" evidence="1">
    <location>
        <begin position="78"/>
        <end position="93"/>
    </location>
</feature>
<dbReference type="EMBL" id="SSFD01000092">
    <property type="protein sequence ID" value="TXH87075.1"/>
    <property type="molecule type" value="Genomic_DNA"/>
</dbReference>
<evidence type="ECO:0000256" key="1">
    <source>
        <dbReference type="SAM" id="MobiDB-lite"/>
    </source>
</evidence>
<reference evidence="2 3" key="1">
    <citation type="submission" date="2018-09" db="EMBL/GenBank/DDBJ databases">
        <title>Metagenome Assembled Genomes from an Advanced Water Purification Facility.</title>
        <authorList>
            <person name="Stamps B.W."/>
            <person name="Spear J.R."/>
        </authorList>
    </citation>
    <scope>NUCLEOTIDE SEQUENCE [LARGE SCALE GENOMIC DNA]</scope>
    <source>
        <strain evidence="2">Bin_27_1</strain>
    </source>
</reference>
<evidence type="ECO:0000313" key="2">
    <source>
        <dbReference type="EMBL" id="TXH87075.1"/>
    </source>
</evidence>
<sequence>MFQPHYLPSPRPLRLAIAISLLAHALVLLIQISKPPQETPEAPQLQARLAPRQARKPPAETRPAPPPVASKTQQAKPAPKEPRPRILTARKDLAPTVRQAEPTPKWSVAQKQEMDSFLNELATEAKTRPKPDLAERSMAMAREIARESGRDVHERPQEGGSRRRNDPTDLIERIPDSPPVDPFSLEFYMDALVKKLNRSASFVKNDPRARGLHSAAVEVRLNPDGSLKSFKVVNAGDQQEEIAFVKSVVERAVPFAAFPPDIGRSARSLALMICIQPTGLGGDGFGFTRRPEGSRC</sequence>